<dbReference type="EMBL" id="LAEV01001117">
    <property type="protein sequence ID" value="KKA28866.1"/>
    <property type="molecule type" value="Genomic_DNA"/>
</dbReference>
<keyword evidence="3" id="KW-1185">Reference proteome</keyword>
<dbReference type="Proteomes" id="UP000033483">
    <property type="component" value="Unassembled WGS sequence"/>
</dbReference>
<organism evidence="2 3">
    <name type="scientific">Thielaviopsis punctulata</name>
    <dbReference type="NCBI Taxonomy" id="72032"/>
    <lineage>
        <taxon>Eukaryota</taxon>
        <taxon>Fungi</taxon>
        <taxon>Dikarya</taxon>
        <taxon>Ascomycota</taxon>
        <taxon>Pezizomycotina</taxon>
        <taxon>Sordariomycetes</taxon>
        <taxon>Hypocreomycetidae</taxon>
        <taxon>Microascales</taxon>
        <taxon>Ceratocystidaceae</taxon>
        <taxon>Thielaviopsis</taxon>
    </lineage>
</organism>
<comment type="caution">
    <text evidence="2">The sequence shown here is derived from an EMBL/GenBank/DDBJ whole genome shotgun (WGS) entry which is preliminary data.</text>
</comment>
<dbReference type="InterPro" id="IPR000120">
    <property type="entry name" value="Amidase"/>
</dbReference>
<dbReference type="InterPro" id="IPR023631">
    <property type="entry name" value="Amidase_dom"/>
</dbReference>
<dbReference type="PANTHER" id="PTHR11895:SF67">
    <property type="entry name" value="AMIDASE DOMAIN-CONTAINING PROTEIN"/>
    <property type="match status" value="1"/>
</dbReference>
<evidence type="ECO:0000313" key="2">
    <source>
        <dbReference type="EMBL" id="KKA28866.1"/>
    </source>
</evidence>
<accession>A0A0F4ZFG5</accession>
<dbReference type="PANTHER" id="PTHR11895">
    <property type="entry name" value="TRANSAMIDASE"/>
    <property type="match status" value="1"/>
</dbReference>
<dbReference type="Gene3D" id="3.90.1300.10">
    <property type="entry name" value="Amidase signature (AS) domain"/>
    <property type="match status" value="1"/>
</dbReference>
<sequence>MPDFVDYPAAREASQWASSEAAEDQNPVLRGRMLVAAGNIVSRVPALQGFLWSNAGFGSLRDVQALAGVNPRFTPLVIPTANSASADLPSPTHFHADLFQSRSADILGRYHTAADYYNAYKTGEVTPLQVAEALHSLILRGQTPRSKYDNAWVDSHGADHLALEAARRSTERWKKGEPLGLLDGVPFGVKDDLDVKGYVSHMGLKYQPNLSYQKPAKSTIHPVKMLEEAGAIVIAKNSMHELGCDTTGCNPAWGTATNWHNPSYFPGGSSSGAGSSLGAGIIPFALGTDAGGSTRIPPCFNGVYGLKTTHNRTMSVIHTMCVVCPMAATVADLTVAYRVIAQQDPEDGITSCFVPSPLRDATAPKYLGIDWDWVNKADKAVVTEFNKGIDHLKTLGYEVVDITIPNLKEYQLAHGAACLTEMAEQHRSRIGKDANWMSTVNNASKIMLGVGSQTPGLDYIKYNQLRTILMGHIAFLFKKYPGILIMSPTSPQIGWARHPDDEAFGVNDANISLRNMIYVFLANMTGCPALSAPIGFVDPRQGEGRLPIGMMAMGEWGTEETLLAWAGETEAYLQEKYPGGRVRPAGWIDVLQYTKDKAQEADGVKNVPGAALYASGSS</sequence>
<gene>
    <name evidence="2" type="ORF">TD95_000297</name>
</gene>
<feature type="domain" description="Amidase" evidence="1">
    <location>
        <begin position="161"/>
        <end position="563"/>
    </location>
</feature>
<evidence type="ECO:0000259" key="1">
    <source>
        <dbReference type="Pfam" id="PF01425"/>
    </source>
</evidence>
<dbReference type="GO" id="GO:0003824">
    <property type="term" value="F:catalytic activity"/>
    <property type="evidence" value="ECO:0007669"/>
    <property type="project" value="InterPro"/>
</dbReference>
<evidence type="ECO:0000313" key="3">
    <source>
        <dbReference type="Proteomes" id="UP000033483"/>
    </source>
</evidence>
<dbReference type="Pfam" id="PF01425">
    <property type="entry name" value="Amidase"/>
    <property type="match status" value="1"/>
</dbReference>
<dbReference type="InterPro" id="IPR036928">
    <property type="entry name" value="AS_sf"/>
</dbReference>
<dbReference type="SUPFAM" id="SSF75304">
    <property type="entry name" value="Amidase signature (AS) enzymes"/>
    <property type="match status" value="1"/>
</dbReference>
<dbReference type="OrthoDB" id="421993at2759"/>
<name>A0A0F4ZFG5_9PEZI</name>
<reference evidence="2 3" key="1">
    <citation type="submission" date="2015-03" db="EMBL/GenBank/DDBJ databases">
        <authorList>
            <person name="Radwan O."/>
            <person name="Al-Naeli F.A."/>
            <person name="Rendon G.A."/>
            <person name="Fields C."/>
        </authorList>
    </citation>
    <scope>NUCLEOTIDE SEQUENCE [LARGE SCALE GENOMIC DNA]</scope>
    <source>
        <strain evidence="2">CR-DP1</strain>
    </source>
</reference>
<proteinExistence type="predicted"/>
<protein>
    <recommendedName>
        <fullName evidence="1">Amidase domain-containing protein</fullName>
    </recommendedName>
</protein>
<dbReference type="AlphaFoldDB" id="A0A0F4ZFG5"/>